<dbReference type="InterPro" id="IPR036259">
    <property type="entry name" value="MFS_trans_sf"/>
</dbReference>
<keyword evidence="2 5" id="KW-0812">Transmembrane</keyword>
<dbReference type="PANTHER" id="PTHR23514:SF13">
    <property type="entry name" value="INNER MEMBRANE PROTEIN YBJJ"/>
    <property type="match status" value="1"/>
</dbReference>
<dbReference type="RefSeq" id="WP_184264500.1">
    <property type="nucleotide sequence ID" value="NZ_JACIIX010000012.1"/>
</dbReference>
<reference evidence="7 8" key="1">
    <citation type="submission" date="2020-08" db="EMBL/GenBank/DDBJ databases">
        <title>Genomic Encyclopedia of Type Strains, Phase IV (KMG-IV): sequencing the most valuable type-strain genomes for metagenomic binning, comparative biology and taxonomic classification.</title>
        <authorList>
            <person name="Goeker M."/>
        </authorList>
    </citation>
    <scope>NUCLEOTIDE SEQUENCE [LARGE SCALE GENOMIC DNA]</scope>
    <source>
        <strain evidence="7 8">DSM 11590</strain>
    </source>
</reference>
<accession>A0A7W9ZJW4</accession>
<evidence type="ECO:0000313" key="8">
    <source>
        <dbReference type="Proteomes" id="UP000544872"/>
    </source>
</evidence>
<dbReference type="GO" id="GO:0016020">
    <property type="term" value="C:membrane"/>
    <property type="evidence" value="ECO:0007669"/>
    <property type="project" value="UniProtKB-SubCell"/>
</dbReference>
<name>A0A7W9ZJW4_NOVIT</name>
<dbReference type="EMBL" id="JACIIX010000012">
    <property type="protein sequence ID" value="MBB6211589.1"/>
    <property type="molecule type" value="Genomic_DNA"/>
</dbReference>
<feature type="transmembrane region" description="Helical" evidence="5">
    <location>
        <begin position="166"/>
        <end position="185"/>
    </location>
</feature>
<dbReference type="PROSITE" id="PS50850">
    <property type="entry name" value="MFS"/>
    <property type="match status" value="1"/>
</dbReference>
<dbReference type="PANTHER" id="PTHR23514">
    <property type="entry name" value="BYPASS OF STOP CODON PROTEIN 6"/>
    <property type="match status" value="1"/>
</dbReference>
<feature type="transmembrane region" description="Helical" evidence="5">
    <location>
        <begin position="104"/>
        <end position="125"/>
    </location>
</feature>
<proteinExistence type="predicted"/>
<comment type="caution">
    <text evidence="7">The sequence shown here is derived from an EMBL/GenBank/DDBJ whole genome shotgun (WGS) entry which is preliminary data.</text>
</comment>
<dbReference type="CDD" id="cd17393">
    <property type="entry name" value="MFS_MosC_like"/>
    <property type="match status" value="1"/>
</dbReference>
<keyword evidence="8" id="KW-1185">Reference proteome</keyword>
<organism evidence="7 8">
    <name type="scientific">Novispirillum itersonii</name>
    <name type="common">Aquaspirillum itersonii</name>
    <dbReference type="NCBI Taxonomy" id="189"/>
    <lineage>
        <taxon>Bacteria</taxon>
        <taxon>Pseudomonadati</taxon>
        <taxon>Pseudomonadota</taxon>
        <taxon>Alphaproteobacteria</taxon>
        <taxon>Rhodospirillales</taxon>
        <taxon>Novispirillaceae</taxon>
        <taxon>Novispirillum</taxon>
    </lineage>
</organism>
<feature type="transmembrane region" description="Helical" evidence="5">
    <location>
        <begin position="20"/>
        <end position="39"/>
    </location>
</feature>
<dbReference type="InterPro" id="IPR051788">
    <property type="entry name" value="MFS_Transporter"/>
</dbReference>
<feature type="transmembrane region" description="Helical" evidence="5">
    <location>
        <begin position="79"/>
        <end position="98"/>
    </location>
</feature>
<feature type="transmembrane region" description="Helical" evidence="5">
    <location>
        <begin position="273"/>
        <end position="291"/>
    </location>
</feature>
<feature type="transmembrane region" description="Helical" evidence="5">
    <location>
        <begin position="51"/>
        <end position="72"/>
    </location>
</feature>
<feature type="transmembrane region" description="Helical" evidence="5">
    <location>
        <begin position="297"/>
        <end position="316"/>
    </location>
</feature>
<evidence type="ECO:0000256" key="3">
    <source>
        <dbReference type="ARBA" id="ARBA00022989"/>
    </source>
</evidence>
<gene>
    <name evidence="7" type="ORF">FHS48_003030</name>
</gene>
<feature type="transmembrane region" description="Helical" evidence="5">
    <location>
        <begin position="328"/>
        <end position="349"/>
    </location>
</feature>
<dbReference type="Gene3D" id="1.20.1250.20">
    <property type="entry name" value="MFS general substrate transporter like domains"/>
    <property type="match status" value="2"/>
</dbReference>
<dbReference type="AlphaFoldDB" id="A0A7W9ZJW4"/>
<evidence type="ECO:0000256" key="1">
    <source>
        <dbReference type="ARBA" id="ARBA00004141"/>
    </source>
</evidence>
<evidence type="ECO:0000259" key="6">
    <source>
        <dbReference type="PROSITE" id="PS50850"/>
    </source>
</evidence>
<dbReference type="Pfam" id="PF07690">
    <property type="entry name" value="MFS_1"/>
    <property type="match status" value="1"/>
</dbReference>
<keyword evidence="4 5" id="KW-0472">Membrane</keyword>
<keyword evidence="3 5" id="KW-1133">Transmembrane helix</keyword>
<evidence type="ECO:0000256" key="5">
    <source>
        <dbReference type="SAM" id="Phobius"/>
    </source>
</evidence>
<dbReference type="Proteomes" id="UP000544872">
    <property type="component" value="Unassembled WGS sequence"/>
</dbReference>
<dbReference type="GO" id="GO:0022857">
    <property type="term" value="F:transmembrane transporter activity"/>
    <property type="evidence" value="ECO:0007669"/>
    <property type="project" value="InterPro"/>
</dbReference>
<protein>
    <submittedName>
        <fullName evidence="7">Putative MFS family arabinose efflux permease</fullName>
    </submittedName>
</protein>
<feature type="transmembrane region" description="Helical" evidence="5">
    <location>
        <begin position="361"/>
        <end position="381"/>
    </location>
</feature>
<dbReference type="InterPro" id="IPR011701">
    <property type="entry name" value="MFS"/>
</dbReference>
<sequence>MHIAPVLSADRPETRLATRLSFAVAGFGMACWAPLVPFVKARLGVDDGVLGLLLLCIGIGSIVAMMVTGVVIARYGTRACILFGGFGLTLLLPVLTQISDVTVMAAALALFGAVVGTLDVSMNVHAVEVDRAAPRPLLSGFHALYSVGGFAGAAMMTVLLSARPDVLTATLIGAALMLVGMIITAPRLLRGGQAGDGPLFVRPRGVVLVLAAITTAMFLTEGAMLDWSALLVTTSGLMAAEQGGVGYMLFSVAMTAGRFAGDRITARFGDRAVMVWGGAMTLAGLAVLLLAPQAWVALSGFLLIGLGASNIVPVLFRLAGAQTVMPPALAVAAVSTAGYAGILAGPAAIGFIADIVGLKQAFWLLAVLVCTVPLAAPLVTARRR</sequence>
<dbReference type="SUPFAM" id="SSF103473">
    <property type="entry name" value="MFS general substrate transporter"/>
    <property type="match status" value="1"/>
</dbReference>
<evidence type="ECO:0000313" key="7">
    <source>
        <dbReference type="EMBL" id="MBB6211589.1"/>
    </source>
</evidence>
<comment type="subcellular location">
    <subcellularLocation>
        <location evidence="1">Membrane</location>
        <topology evidence="1">Multi-pass membrane protein</topology>
    </subcellularLocation>
</comment>
<evidence type="ECO:0000256" key="2">
    <source>
        <dbReference type="ARBA" id="ARBA00022692"/>
    </source>
</evidence>
<evidence type="ECO:0000256" key="4">
    <source>
        <dbReference type="ARBA" id="ARBA00023136"/>
    </source>
</evidence>
<feature type="transmembrane region" description="Helical" evidence="5">
    <location>
        <begin position="137"/>
        <end position="160"/>
    </location>
</feature>
<dbReference type="InterPro" id="IPR020846">
    <property type="entry name" value="MFS_dom"/>
</dbReference>
<feature type="transmembrane region" description="Helical" evidence="5">
    <location>
        <begin position="206"/>
        <end position="225"/>
    </location>
</feature>
<feature type="domain" description="Major facilitator superfamily (MFS) profile" evidence="6">
    <location>
        <begin position="207"/>
        <end position="384"/>
    </location>
</feature>